<dbReference type="PANTHER" id="PTHR43080:SF2">
    <property type="entry name" value="CBS DOMAIN-CONTAINING PROTEIN"/>
    <property type="match status" value="1"/>
</dbReference>
<name>A0A842JE28_9ACTN</name>
<evidence type="ECO:0000313" key="4">
    <source>
        <dbReference type="EMBL" id="MBC2888228.1"/>
    </source>
</evidence>
<organism evidence="4 5">
    <name type="scientific">Gordonibacter massiliensis</name>
    <name type="common">ex Traore et al. 2017</name>
    <dbReference type="NCBI Taxonomy" id="1841863"/>
    <lineage>
        <taxon>Bacteria</taxon>
        <taxon>Bacillati</taxon>
        <taxon>Actinomycetota</taxon>
        <taxon>Coriobacteriia</taxon>
        <taxon>Eggerthellales</taxon>
        <taxon>Eggerthellaceae</taxon>
        <taxon>Gordonibacter</taxon>
    </lineage>
</organism>
<dbReference type="PROSITE" id="PS51371">
    <property type="entry name" value="CBS"/>
    <property type="match status" value="2"/>
</dbReference>
<dbReference type="EMBL" id="JACMSE010000001">
    <property type="protein sequence ID" value="MBC2888228.1"/>
    <property type="molecule type" value="Genomic_DNA"/>
</dbReference>
<dbReference type="RefSeq" id="WP_185904192.1">
    <property type="nucleotide sequence ID" value="NZ_JACMSE010000001.1"/>
</dbReference>
<dbReference type="InterPro" id="IPR046342">
    <property type="entry name" value="CBS_dom_sf"/>
</dbReference>
<proteinExistence type="predicted"/>
<dbReference type="Gene3D" id="3.10.580.10">
    <property type="entry name" value="CBS-domain"/>
    <property type="match status" value="1"/>
</dbReference>
<protein>
    <submittedName>
        <fullName evidence="4">CBS domain-containing protein</fullName>
    </submittedName>
</protein>
<dbReference type="InterPro" id="IPR000644">
    <property type="entry name" value="CBS_dom"/>
</dbReference>
<dbReference type="SMART" id="SM00116">
    <property type="entry name" value="CBS"/>
    <property type="match status" value="2"/>
</dbReference>
<dbReference type="Pfam" id="PF00571">
    <property type="entry name" value="CBS"/>
    <property type="match status" value="2"/>
</dbReference>
<evidence type="ECO:0000313" key="5">
    <source>
        <dbReference type="Proteomes" id="UP000587396"/>
    </source>
</evidence>
<dbReference type="AlphaFoldDB" id="A0A842JE28"/>
<keyword evidence="5" id="KW-1185">Reference proteome</keyword>
<evidence type="ECO:0000256" key="2">
    <source>
        <dbReference type="PROSITE-ProRule" id="PRU00703"/>
    </source>
</evidence>
<accession>A0A842JE28</accession>
<dbReference type="Proteomes" id="UP000587396">
    <property type="component" value="Unassembled WGS sequence"/>
</dbReference>
<comment type="caution">
    <text evidence="4">The sequence shown here is derived from an EMBL/GenBank/DDBJ whole genome shotgun (WGS) entry which is preliminary data.</text>
</comment>
<evidence type="ECO:0000259" key="3">
    <source>
        <dbReference type="PROSITE" id="PS51371"/>
    </source>
</evidence>
<gene>
    <name evidence="4" type="ORF">H7313_02530</name>
</gene>
<feature type="domain" description="CBS" evidence="3">
    <location>
        <begin position="9"/>
        <end position="65"/>
    </location>
</feature>
<dbReference type="InterPro" id="IPR051257">
    <property type="entry name" value="Diverse_CBS-Domain"/>
</dbReference>
<sequence length="157" mass="17643">MKQPVKDIMEQEAYTCRYDQTLGEVVQIFSEKGTSGITVVDEDDRVVGFISDGDIMKAVAEQKTRSIFSGYSTMLLYDNESFEDKARALKDRNVMELATKKVLCVLPDQSIGSVADILGKRKYKKIPVVDEQGMLVGVVRRATITRYIFQLLFGEGD</sequence>
<dbReference type="SUPFAM" id="SSF54631">
    <property type="entry name" value="CBS-domain pair"/>
    <property type="match status" value="1"/>
</dbReference>
<evidence type="ECO:0000256" key="1">
    <source>
        <dbReference type="ARBA" id="ARBA00023122"/>
    </source>
</evidence>
<dbReference type="PANTHER" id="PTHR43080">
    <property type="entry name" value="CBS DOMAIN-CONTAINING PROTEIN CBSX3, MITOCHONDRIAL"/>
    <property type="match status" value="1"/>
</dbReference>
<feature type="domain" description="CBS" evidence="3">
    <location>
        <begin position="98"/>
        <end position="157"/>
    </location>
</feature>
<reference evidence="4 5" key="1">
    <citation type="submission" date="2020-08" db="EMBL/GenBank/DDBJ databases">
        <authorList>
            <person name="Liu C."/>
            <person name="Sun Q."/>
        </authorList>
    </citation>
    <scope>NUCLEOTIDE SEQUENCE [LARGE SCALE GENOMIC DNA]</scope>
    <source>
        <strain evidence="4 5">N22</strain>
    </source>
</reference>
<keyword evidence="1 2" id="KW-0129">CBS domain</keyword>